<keyword evidence="1" id="KW-1133">Transmembrane helix</keyword>
<reference evidence="2 3" key="1">
    <citation type="submission" date="2019-07" db="EMBL/GenBank/DDBJ databases">
        <title>Chromosome genome assembly for large yellow croaker.</title>
        <authorList>
            <person name="Xiao S."/>
        </authorList>
    </citation>
    <scope>NUCLEOTIDE SEQUENCE [LARGE SCALE GENOMIC DNA]</scope>
    <source>
        <strain evidence="2">JMULYC20181020</strain>
        <tissue evidence="2">Muscle</tissue>
    </source>
</reference>
<comment type="caution">
    <text evidence="2">The sequence shown here is derived from an EMBL/GenBank/DDBJ whole genome shotgun (WGS) entry which is preliminary data.</text>
</comment>
<dbReference type="Proteomes" id="UP000424527">
    <property type="component" value="Unassembled WGS sequence"/>
</dbReference>
<evidence type="ECO:0000313" key="2">
    <source>
        <dbReference type="EMBL" id="KAE8278061.1"/>
    </source>
</evidence>
<feature type="transmembrane region" description="Helical" evidence="1">
    <location>
        <begin position="154"/>
        <end position="174"/>
    </location>
</feature>
<evidence type="ECO:0000256" key="1">
    <source>
        <dbReference type="SAM" id="Phobius"/>
    </source>
</evidence>
<gene>
    <name evidence="2" type="ORF">D5F01_LYC23876</name>
</gene>
<name>A0A6G0HGB3_LARCR</name>
<keyword evidence="1" id="KW-0472">Membrane</keyword>
<protein>
    <submittedName>
        <fullName evidence="2">Uncharacterized protein</fullName>
    </submittedName>
</protein>
<dbReference type="AlphaFoldDB" id="A0A6G0HGB3"/>
<feature type="transmembrane region" description="Helical" evidence="1">
    <location>
        <begin position="122"/>
        <end position="142"/>
    </location>
</feature>
<dbReference type="EMBL" id="REGW02000047">
    <property type="protein sequence ID" value="KAE8278061.1"/>
    <property type="molecule type" value="Genomic_DNA"/>
</dbReference>
<keyword evidence="1" id="KW-0812">Transmembrane</keyword>
<feature type="transmembrane region" description="Helical" evidence="1">
    <location>
        <begin position="180"/>
        <end position="196"/>
    </location>
</feature>
<sequence>MGEEKDSLNMANNSTDADSTALFRVSTADFYALLAIWLIHCCTGHWSPDQPLRILALLQGCARVVILSLWGGVPDLAVSLFATYMLGRLTISTNRKGICQGTAIVFWMILDTANIYYPPLKIASTLCEALIIIGVLSHVAYLTTGLQERGRRRWLIKLVTTTLWCLGWGVIAILYWMKRVNQIVVVMWLMTYAAFFPRSRTTSSPGPSPPITLRSPWLAAIAQRRATGRE</sequence>
<keyword evidence="3" id="KW-1185">Reference proteome</keyword>
<organism evidence="2 3">
    <name type="scientific">Larimichthys crocea</name>
    <name type="common">Large yellow croaker</name>
    <name type="synonym">Pseudosciaena crocea</name>
    <dbReference type="NCBI Taxonomy" id="215358"/>
    <lineage>
        <taxon>Eukaryota</taxon>
        <taxon>Metazoa</taxon>
        <taxon>Chordata</taxon>
        <taxon>Craniata</taxon>
        <taxon>Vertebrata</taxon>
        <taxon>Euteleostomi</taxon>
        <taxon>Actinopterygii</taxon>
        <taxon>Neopterygii</taxon>
        <taxon>Teleostei</taxon>
        <taxon>Neoteleostei</taxon>
        <taxon>Acanthomorphata</taxon>
        <taxon>Eupercaria</taxon>
        <taxon>Sciaenidae</taxon>
        <taxon>Larimichthys</taxon>
    </lineage>
</organism>
<accession>A0A6G0HGB3</accession>
<evidence type="ECO:0000313" key="3">
    <source>
        <dbReference type="Proteomes" id="UP000424527"/>
    </source>
</evidence>
<feature type="transmembrane region" description="Helical" evidence="1">
    <location>
        <begin position="66"/>
        <end position="86"/>
    </location>
</feature>
<proteinExistence type="predicted"/>